<evidence type="ECO:0000256" key="8">
    <source>
        <dbReference type="ARBA" id="ARBA00072274"/>
    </source>
</evidence>
<evidence type="ECO:0000313" key="15">
    <source>
        <dbReference type="Proteomes" id="UP000231466"/>
    </source>
</evidence>
<dbReference type="GO" id="GO:0051082">
    <property type="term" value="F:unfolded protein binding"/>
    <property type="evidence" value="ECO:0007669"/>
    <property type="project" value="TreeGrafter"/>
</dbReference>
<dbReference type="PANTHER" id="PTHR21237">
    <property type="entry name" value="GRPE PROTEIN"/>
    <property type="match status" value="1"/>
</dbReference>
<evidence type="ECO:0000256" key="5">
    <source>
        <dbReference type="ARBA" id="ARBA00023016"/>
    </source>
</evidence>
<dbReference type="Gene3D" id="3.90.20.20">
    <property type="match status" value="1"/>
</dbReference>
<comment type="subcellular location">
    <subcellularLocation>
        <location evidence="1 10">Cytoplasm</location>
    </subcellularLocation>
</comment>
<protein>
    <recommendedName>
        <fullName evidence="8 10">Protein GrpE</fullName>
    </recommendedName>
    <alternativeName>
        <fullName evidence="9 10">HSP-70 cofactor</fullName>
    </alternativeName>
</protein>
<dbReference type="InterPro" id="IPR000740">
    <property type="entry name" value="GrpE"/>
</dbReference>
<dbReference type="Proteomes" id="UP000231466">
    <property type="component" value="Unassembled WGS sequence"/>
</dbReference>
<dbReference type="HAMAP" id="MF_01151">
    <property type="entry name" value="GrpE"/>
    <property type="match status" value="1"/>
</dbReference>
<dbReference type="EMBL" id="PFAH01000010">
    <property type="protein sequence ID" value="PIR97707.1"/>
    <property type="molecule type" value="Genomic_DNA"/>
</dbReference>
<dbReference type="AlphaFoldDB" id="A0A2H0VF19"/>
<dbReference type="GO" id="GO:0051087">
    <property type="term" value="F:protein-folding chaperone binding"/>
    <property type="evidence" value="ECO:0007669"/>
    <property type="project" value="InterPro"/>
</dbReference>
<dbReference type="InterPro" id="IPR009012">
    <property type="entry name" value="GrpE_head"/>
</dbReference>
<dbReference type="GO" id="GO:0006457">
    <property type="term" value="P:protein folding"/>
    <property type="evidence" value="ECO:0007669"/>
    <property type="project" value="InterPro"/>
</dbReference>
<dbReference type="GO" id="GO:0000774">
    <property type="term" value="F:adenyl-nucleotide exchange factor activity"/>
    <property type="evidence" value="ECO:0007669"/>
    <property type="project" value="InterPro"/>
</dbReference>
<reference evidence="15" key="1">
    <citation type="submission" date="2017-09" db="EMBL/GenBank/DDBJ databases">
        <title>Depth-based differentiation of microbial function through sediment-hosted aquifers and enrichment of novel symbionts in the deep terrestrial subsurface.</title>
        <authorList>
            <person name="Probst A.J."/>
            <person name="Ladd B."/>
            <person name="Jarett J.K."/>
            <person name="Geller-Mcgrath D.E."/>
            <person name="Sieber C.M.K."/>
            <person name="Emerson J.B."/>
            <person name="Anantharaman K."/>
            <person name="Thomas B.C."/>
            <person name="Malmstrom R."/>
            <person name="Stieglmeier M."/>
            <person name="Klingl A."/>
            <person name="Woyke T."/>
            <person name="Ryan C.M."/>
            <person name="Banfield J.F."/>
        </authorList>
    </citation>
    <scope>NUCLEOTIDE SEQUENCE [LARGE SCALE GENOMIC DNA]</scope>
</reference>
<comment type="similarity">
    <text evidence="2 10 12">Belongs to the GrpE family.</text>
</comment>
<dbReference type="SUPFAM" id="SSF51064">
    <property type="entry name" value="Head domain of nucleotide exchange factor GrpE"/>
    <property type="match status" value="1"/>
</dbReference>
<accession>A0A2H0VF19</accession>
<organism evidence="14 15">
    <name type="scientific">Candidatus Colwellbacteria bacterium CG10_big_fil_rev_8_21_14_0_10_42_22</name>
    <dbReference type="NCBI Taxonomy" id="1974540"/>
    <lineage>
        <taxon>Bacteria</taxon>
        <taxon>Candidatus Colwelliibacteriota</taxon>
    </lineage>
</organism>
<keyword evidence="6 10" id="KW-0143">Chaperone</keyword>
<dbReference type="SUPFAM" id="SSF58014">
    <property type="entry name" value="Coiled-coil domain of nucleotide exchange factor GrpE"/>
    <property type="match status" value="1"/>
</dbReference>
<comment type="subunit">
    <text evidence="3 10">Homodimer.</text>
</comment>
<name>A0A2H0VF19_9BACT</name>
<dbReference type="PANTHER" id="PTHR21237:SF23">
    <property type="entry name" value="GRPE PROTEIN HOMOLOG, MITOCHONDRIAL"/>
    <property type="match status" value="1"/>
</dbReference>
<dbReference type="PROSITE" id="PS01071">
    <property type="entry name" value="GRPE"/>
    <property type="match status" value="1"/>
</dbReference>
<dbReference type="Pfam" id="PF01025">
    <property type="entry name" value="GrpE"/>
    <property type="match status" value="1"/>
</dbReference>
<dbReference type="GO" id="GO:0005737">
    <property type="term" value="C:cytoplasm"/>
    <property type="evidence" value="ECO:0007669"/>
    <property type="project" value="UniProtKB-SubCell"/>
</dbReference>
<evidence type="ECO:0000256" key="11">
    <source>
        <dbReference type="RuleBase" id="RU000639"/>
    </source>
</evidence>
<comment type="caution">
    <text evidence="14">The sequence shown here is derived from an EMBL/GenBank/DDBJ whole genome shotgun (WGS) entry which is preliminary data.</text>
</comment>
<dbReference type="CDD" id="cd00446">
    <property type="entry name" value="GrpE"/>
    <property type="match status" value="1"/>
</dbReference>
<keyword evidence="4 10" id="KW-0963">Cytoplasm</keyword>
<evidence type="ECO:0000256" key="3">
    <source>
        <dbReference type="ARBA" id="ARBA00011738"/>
    </source>
</evidence>
<keyword evidence="5 10" id="KW-0346">Stress response</keyword>
<proteinExistence type="inferred from homology"/>
<evidence type="ECO:0000313" key="14">
    <source>
        <dbReference type="EMBL" id="PIR97707.1"/>
    </source>
</evidence>
<evidence type="ECO:0000256" key="13">
    <source>
        <dbReference type="SAM" id="MobiDB-lite"/>
    </source>
</evidence>
<feature type="region of interest" description="Disordered" evidence="13">
    <location>
        <begin position="1"/>
        <end position="22"/>
    </location>
</feature>
<dbReference type="FunFam" id="2.30.22.10:FF:000001">
    <property type="entry name" value="Protein GrpE"/>
    <property type="match status" value="1"/>
</dbReference>
<evidence type="ECO:0000256" key="7">
    <source>
        <dbReference type="ARBA" id="ARBA00053401"/>
    </source>
</evidence>
<evidence type="ECO:0000256" key="12">
    <source>
        <dbReference type="RuleBase" id="RU004478"/>
    </source>
</evidence>
<dbReference type="Gene3D" id="2.30.22.10">
    <property type="entry name" value="Head domain of nucleotide exchange factor GrpE"/>
    <property type="match status" value="1"/>
</dbReference>
<evidence type="ECO:0000256" key="6">
    <source>
        <dbReference type="ARBA" id="ARBA00023186"/>
    </source>
</evidence>
<comment type="function">
    <text evidence="7 10 11">Participates actively in the response to hyperosmotic and heat shock by preventing the aggregation of stress-denatured proteins, in association with DnaK and GrpE. It is the nucleotide exchange factor for DnaK and may function as a thermosensor. Unfolded proteins bind initially to DnaJ; upon interaction with the DnaJ-bound protein, DnaK hydrolyzes its bound ATP, resulting in the formation of a stable complex. GrpE releases ADP from DnaK; ATP binding to DnaK triggers the release of the substrate protein, thus completing the reaction cycle. Several rounds of ATP-dependent interactions between DnaJ, DnaK and GrpE are required for fully efficient folding.</text>
</comment>
<dbReference type="GO" id="GO:0042803">
    <property type="term" value="F:protein homodimerization activity"/>
    <property type="evidence" value="ECO:0007669"/>
    <property type="project" value="InterPro"/>
</dbReference>
<sequence>MTQKDYKNHSAHPGQEDKKIEKVKDLQRQCDEYLAGWQRAKADLSNYKKDEFKRLEEVAKFANTEILMDLIRVVDSFELGILALEKASPVRSDSTESKQVEKGIHLIKSQLENVMKKYGLERIEAKEGDNFDPAFHEAITSVEGNDKNDGKIAEEVETGYALNERVLRASKVKVYKSKK</sequence>
<evidence type="ECO:0000256" key="10">
    <source>
        <dbReference type="HAMAP-Rule" id="MF_01151"/>
    </source>
</evidence>
<evidence type="ECO:0000256" key="1">
    <source>
        <dbReference type="ARBA" id="ARBA00004496"/>
    </source>
</evidence>
<evidence type="ECO:0000256" key="4">
    <source>
        <dbReference type="ARBA" id="ARBA00022490"/>
    </source>
</evidence>
<evidence type="ECO:0000256" key="9">
    <source>
        <dbReference type="ARBA" id="ARBA00076414"/>
    </source>
</evidence>
<dbReference type="PRINTS" id="PR00773">
    <property type="entry name" value="GRPEPROTEIN"/>
</dbReference>
<dbReference type="InterPro" id="IPR013805">
    <property type="entry name" value="GrpE_CC"/>
</dbReference>
<gene>
    <name evidence="10 14" type="primary">grpE</name>
    <name evidence="14" type="ORF">COT89_02930</name>
</gene>
<evidence type="ECO:0000256" key="2">
    <source>
        <dbReference type="ARBA" id="ARBA00009054"/>
    </source>
</evidence>